<evidence type="ECO:0000313" key="3">
    <source>
        <dbReference type="EMBL" id="CAE2253107.1"/>
    </source>
</evidence>
<proteinExistence type="predicted"/>
<keyword evidence="2" id="KW-0808">Transferase</keyword>
<evidence type="ECO:0000256" key="2">
    <source>
        <dbReference type="ARBA" id="ARBA00022679"/>
    </source>
</evidence>
<name>A0A7S4J603_9STRA</name>
<reference evidence="3" key="1">
    <citation type="submission" date="2021-01" db="EMBL/GenBank/DDBJ databases">
        <authorList>
            <person name="Corre E."/>
            <person name="Pelletier E."/>
            <person name="Niang G."/>
            <person name="Scheremetjew M."/>
            <person name="Finn R."/>
            <person name="Kale V."/>
            <person name="Holt S."/>
            <person name="Cochrane G."/>
            <person name="Meng A."/>
            <person name="Brown T."/>
            <person name="Cohen L."/>
        </authorList>
    </citation>
    <scope>NUCLEOTIDE SEQUENCE</scope>
    <source>
        <strain evidence="3">Isolate 1302-5</strain>
    </source>
</reference>
<gene>
    <name evidence="3" type="ORF">OAUR00152_LOCUS22401</name>
</gene>
<dbReference type="Gene3D" id="3.40.50.150">
    <property type="entry name" value="Vaccinia Virus protein VP39"/>
    <property type="match status" value="1"/>
</dbReference>
<dbReference type="GO" id="GO:0070475">
    <property type="term" value="P:rRNA base methylation"/>
    <property type="evidence" value="ECO:0007669"/>
    <property type="project" value="TreeGrafter"/>
</dbReference>
<dbReference type="Pfam" id="PF05971">
    <property type="entry name" value="Methyltransf_10"/>
    <property type="match status" value="1"/>
</dbReference>
<dbReference type="GO" id="GO:0008168">
    <property type="term" value="F:methyltransferase activity"/>
    <property type="evidence" value="ECO:0007669"/>
    <property type="project" value="UniProtKB-KW"/>
</dbReference>
<dbReference type="GO" id="GO:0005634">
    <property type="term" value="C:nucleus"/>
    <property type="evidence" value="ECO:0007669"/>
    <property type="project" value="TreeGrafter"/>
</dbReference>
<dbReference type="InterPro" id="IPR010286">
    <property type="entry name" value="METTL16/RlmF"/>
</dbReference>
<accession>A0A7S4J603</accession>
<organism evidence="3">
    <name type="scientific">Odontella aurita</name>
    <dbReference type="NCBI Taxonomy" id="265563"/>
    <lineage>
        <taxon>Eukaryota</taxon>
        <taxon>Sar</taxon>
        <taxon>Stramenopiles</taxon>
        <taxon>Ochrophyta</taxon>
        <taxon>Bacillariophyta</taxon>
        <taxon>Mediophyceae</taxon>
        <taxon>Biddulphiophycidae</taxon>
        <taxon>Eupodiscales</taxon>
        <taxon>Odontellaceae</taxon>
        <taxon>Odontella</taxon>
    </lineage>
</organism>
<dbReference type="AlphaFoldDB" id="A0A7S4J603"/>
<protein>
    <submittedName>
        <fullName evidence="3">Uncharacterized protein</fullName>
    </submittedName>
</protein>
<evidence type="ECO:0000256" key="1">
    <source>
        <dbReference type="ARBA" id="ARBA00022603"/>
    </source>
</evidence>
<sequence length="238" mass="26350">MIQDSAKFKHSVTWFSSMLGKKSSLDQLEKQLRATLGKGNIRVTEFVQGKMRRWGLAWTFRSVPPRSQGLKIKGSKFEVKFSDKHALANGAVDCVVARMRSYCQSLKGMDVSLSAIDGPCESATVTIVGSKKAFHCGKEDISRFVEPDEKCIADPNPKNSIEFLIDAIVEEKMKIDQHPTQSGSQADVVVEVSLTCFSHSTAGTVFIGKIRNQMIGEVNRTNRKWRRILAAGAKKALV</sequence>
<dbReference type="PANTHER" id="PTHR13393:SF0">
    <property type="entry name" value="RNA N6-ADENOSINE-METHYLTRANSFERASE METTL16"/>
    <property type="match status" value="1"/>
</dbReference>
<dbReference type="InterPro" id="IPR029063">
    <property type="entry name" value="SAM-dependent_MTases_sf"/>
</dbReference>
<dbReference type="EMBL" id="HBKQ01032827">
    <property type="protein sequence ID" value="CAE2253107.1"/>
    <property type="molecule type" value="Transcribed_RNA"/>
</dbReference>
<keyword evidence="1" id="KW-0489">Methyltransferase</keyword>
<dbReference type="PANTHER" id="PTHR13393">
    <property type="entry name" value="SAM-DEPENDENT METHYLTRANSFERASE"/>
    <property type="match status" value="1"/>
</dbReference>